<protein>
    <submittedName>
        <fullName evidence="3">Membrane protein</fullName>
    </submittedName>
</protein>
<proteinExistence type="predicted"/>
<dbReference type="InterPro" id="IPR019662">
    <property type="entry name" value="DUF2516"/>
</dbReference>
<evidence type="ECO:0000313" key="4">
    <source>
        <dbReference type="Proteomes" id="UP001059597"/>
    </source>
</evidence>
<evidence type="ECO:0000256" key="2">
    <source>
        <dbReference type="SAM" id="Phobius"/>
    </source>
</evidence>
<feature type="region of interest" description="Disordered" evidence="1">
    <location>
        <begin position="125"/>
        <end position="149"/>
    </location>
</feature>
<feature type="transmembrane region" description="Helical" evidence="2">
    <location>
        <begin position="36"/>
        <end position="61"/>
    </location>
</feature>
<dbReference type="Proteomes" id="UP001059597">
    <property type="component" value="Chromosome"/>
</dbReference>
<evidence type="ECO:0000313" key="3">
    <source>
        <dbReference type="EMBL" id="BDM72989.1"/>
    </source>
</evidence>
<feature type="transmembrane region" description="Helical" evidence="2">
    <location>
        <begin position="82"/>
        <end position="115"/>
    </location>
</feature>
<accession>A0ABN6R3K2</accession>
<name>A0ABN6R3K2_STRNI</name>
<sequence>MGPHGRQPAAPRPSMAGQSDHTAPDHTAGERAEDGVLIYGFQSILSWAQLALGIYAAVMLIDAAVRREDAYRAASKQTKGMWLIFLAIATALLFILPVMSFLPIIGVIAVIVYTVDVRPALRAVSGGGRGPRRGGSSSDGPYGPFNGGR</sequence>
<evidence type="ECO:0000256" key="1">
    <source>
        <dbReference type="SAM" id="MobiDB-lite"/>
    </source>
</evidence>
<keyword evidence="2" id="KW-0472">Membrane</keyword>
<feature type="region of interest" description="Disordered" evidence="1">
    <location>
        <begin position="1"/>
        <end position="28"/>
    </location>
</feature>
<dbReference type="EMBL" id="AP026073">
    <property type="protein sequence ID" value="BDM72989.1"/>
    <property type="molecule type" value="Genomic_DNA"/>
</dbReference>
<keyword evidence="4" id="KW-1185">Reference proteome</keyword>
<dbReference type="Pfam" id="PF10724">
    <property type="entry name" value="DUF2516"/>
    <property type="match status" value="1"/>
</dbReference>
<organism evidence="3 4">
    <name type="scientific">Streptomyces nigrescens</name>
    <dbReference type="NCBI Taxonomy" id="1920"/>
    <lineage>
        <taxon>Bacteria</taxon>
        <taxon>Bacillati</taxon>
        <taxon>Actinomycetota</taxon>
        <taxon>Actinomycetes</taxon>
        <taxon>Kitasatosporales</taxon>
        <taxon>Streptomycetaceae</taxon>
        <taxon>Streptomyces</taxon>
    </lineage>
</organism>
<keyword evidence="2" id="KW-0812">Transmembrane</keyword>
<feature type="compositionally biased region" description="Low complexity" evidence="1">
    <location>
        <begin position="134"/>
        <end position="149"/>
    </location>
</feature>
<gene>
    <name evidence="3" type="ORF">HEK616_64760</name>
</gene>
<reference evidence="3" key="1">
    <citation type="submission" date="2022-06" db="EMBL/GenBank/DDBJ databases">
        <title>Complete genome sequence of Streptomyces nigrescens HEK616.</title>
        <authorList>
            <person name="Asamizu S."/>
            <person name="Onaka H."/>
        </authorList>
    </citation>
    <scope>NUCLEOTIDE SEQUENCE</scope>
    <source>
        <strain evidence="3">HEK616</strain>
    </source>
</reference>
<keyword evidence="2" id="KW-1133">Transmembrane helix</keyword>